<keyword evidence="1" id="KW-0732">Signal</keyword>
<dbReference type="InterPro" id="IPR050789">
    <property type="entry name" value="Diverse_Enzym_Activities"/>
</dbReference>
<feature type="domain" description="Beta-lactamase-related" evidence="2">
    <location>
        <begin position="196"/>
        <end position="478"/>
    </location>
</feature>
<dbReference type="PANTHER" id="PTHR43283">
    <property type="entry name" value="BETA-LACTAMASE-RELATED"/>
    <property type="match status" value="1"/>
</dbReference>
<accession>A0A7D9D4D4</accession>
<feature type="chain" id="PRO_5027798681" evidence="1">
    <location>
        <begin position="22"/>
        <end position="503"/>
    </location>
</feature>
<name>A0A7D9D4D4_9GAMM</name>
<dbReference type="InterPro" id="IPR012338">
    <property type="entry name" value="Beta-lactam/transpept-like"/>
</dbReference>
<proteinExistence type="predicted"/>
<dbReference type="Pfam" id="PF00144">
    <property type="entry name" value="Beta-lactamase"/>
    <property type="match status" value="1"/>
</dbReference>
<dbReference type="InterPro" id="IPR001466">
    <property type="entry name" value="Beta-lactam-related"/>
</dbReference>
<protein>
    <submittedName>
        <fullName evidence="3">Penicillin-binding protein, beta-lactamase class C</fullName>
    </submittedName>
</protein>
<dbReference type="EMBL" id="LR633967">
    <property type="protein sequence ID" value="VUX55574.1"/>
    <property type="molecule type" value="Genomic_DNA"/>
</dbReference>
<dbReference type="SUPFAM" id="SSF56601">
    <property type="entry name" value="beta-lactamase/transpeptidase-like"/>
    <property type="match status" value="1"/>
</dbReference>
<dbReference type="Gene3D" id="3.40.710.10">
    <property type="entry name" value="DD-peptidase/beta-lactamase superfamily"/>
    <property type="match status" value="1"/>
</dbReference>
<sequence>MTALRLVILYFLACTLLTGCSQPPEEAAAPEPQAEAESAESIIERANRLELDTEYVPPPGDAMAHHTMGFARTLCSAVFVTGLDADFAAESVGYFTAPYEHRSVVVKREVDHDNKMVHLTMANGVVRSAKYIGDLGCVPLPIGETEPYFEPVEIVTSLPDPATMPWPMGDVLSDEPIPADIDQDKLAQSVDAAFEEGTMTAAFVVTYKGRIIAERYADGIDMHTPLESWSMAKSLTATLMGVLIQQGVYELWQSAPIPEWQGEGDSRQEIRIADILRMSSGIRCRNRSDPGYDPDEGYPDHLYLYTGTVNSYEYAATRPQQWQPNTVGRYRNCDPILTNYMIRLAVEGRGDDYHQFPQQHLFDKIGVRNLIFQTDPYGNILLQGSDLGPARDWARLGNLYLNDGVANGERILPEGYADFVSTVAPAWEADGRPFYGGFFWLNARYPVDMIDAYGMGGAGGQSTIIVPSRDLVIVRLGHYKGAPVWRDAQPRSLELIMEAVPLK</sequence>
<evidence type="ECO:0000259" key="2">
    <source>
        <dbReference type="Pfam" id="PF00144"/>
    </source>
</evidence>
<evidence type="ECO:0000313" key="3">
    <source>
        <dbReference type="EMBL" id="VUX55574.1"/>
    </source>
</evidence>
<organism evidence="3">
    <name type="scientific">uncultured Woeseiaceae bacterium</name>
    <dbReference type="NCBI Taxonomy" id="1983305"/>
    <lineage>
        <taxon>Bacteria</taxon>
        <taxon>Pseudomonadati</taxon>
        <taxon>Pseudomonadota</taxon>
        <taxon>Gammaproteobacteria</taxon>
        <taxon>Woeseiales</taxon>
        <taxon>Woeseiaceae</taxon>
        <taxon>environmental samples</taxon>
    </lineage>
</organism>
<feature type="signal peptide" evidence="1">
    <location>
        <begin position="1"/>
        <end position="21"/>
    </location>
</feature>
<evidence type="ECO:0000256" key="1">
    <source>
        <dbReference type="SAM" id="SignalP"/>
    </source>
</evidence>
<dbReference type="PANTHER" id="PTHR43283:SF7">
    <property type="entry name" value="BETA-LACTAMASE-RELATED DOMAIN-CONTAINING PROTEIN"/>
    <property type="match status" value="1"/>
</dbReference>
<dbReference type="PROSITE" id="PS51257">
    <property type="entry name" value="PROKAR_LIPOPROTEIN"/>
    <property type="match status" value="1"/>
</dbReference>
<gene>
    <name evidence="3" type="ORF">JTBM06_V1_50014</name>
</gene>
<dbReference type="AlphaFoldDB" id="A0A7D9D4D4"/>
<reference evidence="3" key="1">
    <citation type="submission" date="2019-07" db="EMBL/GenBank/DDBJ databases">
        <authorList>
            <person name="Weber M."/>
            <person name="Kostadinov I."/>
            <person name="Kostadinov D I."/>
        </authorList>
    </citation>
    <scope>NUCLEOTIDE SEQUENCE</scope>
    <source>
        <strain evidence="3">Gfbio:sag-sample-m06:053724c1-46a9-4a36-b237-ea2bf867836b</strain>
    </source>
</reference>